<dbReference type="OrthoDB" id="609103at2759"/>
<comment type="similarity">
    <text evidence="1">Belongs to the Mo25 family.</text>
</comment>
<gene>
    <name evidence="4" type="primary">CAB39</name>
    <name evidence="4" type="ORF">FOL47_007814</name>
</gene>
<dbReference type="InterPro" id="IPR016024">
    <property type="entry name" value="ARM-type_fold"/>
</dbReference>
<comment type="caution">
    <text evidence="4">The sequence shown here is derived from an EMBL/GenBank/DDBJ whole genome shotgun (WGS) entry which is preliminary data.</text>
</comment>
<accession>A0A7J6LHP1</accession>
<dbReference type="Proteomes" id="UP000591131">
    <property type="component" value="Unassembled WGS sequence"/>
</dbReference>
<dbReference type="Pfam" id="PF08569">
    <property type="entry name" value="Mo25"/>
    <property type="match status" value="1"/>
</dbReference>
<dbReference type="GO" id="GO:0035556">
    <property type="term" value="P:intracellular signal transduction"/>
    <property type="evidence" value="ECO:0007669"/>
    <property type="project" value="TreeGrafter"/>
</dbReference>
<evidence type="ECO:0000256" key="2">
    <source>
        <dbReference type="SAM" id="MobiDB-lite"/>
    </source>
</evidence>
<dbReference type="PROSITE" id="PS50106">
    <property type="entry name" value="PDZ"/>
    <property type="match status" value="1"/>
</dbReference>
<keyword evidence="5" id="KW-1185">Reference proteome</keyword>
<feature type="region of interest" description="Disordered" evidence="2">
    <location>
        <begin position="88"/>
        <end position="121"/>
    </location>
</feature>
<dbReference type="SUPFAM" id="SSF48371">
    <property type="entry name" value="ARM repeat"/>
    <property type="match status" value="1"/>
</dbReference>
<dbReference type="EMBL" id="JAAPAO010000478">
    <property type="protein sequence ID" value="KAF4658804.1"/>
    <property type="molecule type" value="Genomic_DNA"/>
</dbReference>
<sequence>MLNFVQNIFKPSGYKKQKPQELVKQMADELESLPDVIEETANTNSVTGMTVSLSTSKSFHRSNSSVDENETKKYAPLEDFLAAAVIPTGGSSTADHKPDNHAGPPTQFGSVTSTRKPPKSEEIEKVINQSLQSNLLLKIARHIAVASPELRRSCVQVWGHLLKLESPKTHDKVNLAYLMTHPDCMRCLISCYSIPDCSIHVGVMIRDACKFHDVVQSQMFNSGLIYQLFDVLHSQNFDTQADGFETLKEVLMNHKDVSVRWLLDNFDEFFDRYQELLDASSSETQYVTVRQSLKLLGDILLDRPFMKVMVRFVNEERYLKSVMILLGNSSKAVQVEAFHVFKIFAANPHKAPAVQQILYQNKTRLIKLLNQLEMVVISSTGVHKSQSEEKQFVADKQAVVNKLEKLTMPEKIGHHHAHGQQHRESSSASPENQLYECGTIRYLCCTAADRIRSRNLGVNSNRDSLVDEKVEEAVAADSLVADVIEDSLGASIMDSQDGEEFNVSIHRTRRSSTDGRLGLRMSSHDSGSHLIINGVNSGGSVSEWNKNCPELALKEGDKIVAVNGVRGNSGRMLQECTGGSNALRLTVRRGEGSPYEFANTQTSGYREAPPSVSDYGPGELSMDASVVEASPPLGPLPGVEPRGKKMWIVTIDKAGSRLGIDVDHNDPGYLLIEGISGGIVGAHNKEHPRDALQPGDHIVNGVRGDAIGMIARCKADERLTMSIEREVVLTR</sequence>
<reference evidence="4 5" key="1">
    <citation type="submission" date="2020-04" db="EMBL/GenBank/DDBJ databases">
        <title>Perkinsus chesapeaki whole genome sequence.</title>
        <authorList>
            <person name="Bogema D.R."/>
        </authorList>
    </citation>
    <scope>NUCLEOTIDE SEQUENCE [LARGE SCALE GENOMIC DNA]</scope>
    <source>
        <strain evidence="4">ATCC PRA-425</strain>
    </source>
</reference>
<dbReference type="InterPro" id="IPR036034">
    <property type="entry name" value="PDZ_sf"/>
</dbReference>
<proteinExistence type="inferred from homology"/>
<dbReference type="InterPro" id="IPR013878">
    <property type="entry name" value="Mo25"/>
</dbReference>
<evidence type="ECO:0000256" key="1">
    <source>
        <dbReference type="ARBA" id="ARBA00011012"/>
    </source>
</evidence>
<dbReference type="SMART" id="SM00228">
    <property type="entry name" value="PDZ"/>
    <property type="match status" value="1"/>
</dbReference>
<dbReference type="PANTHER" id="PTHR10182:SF3">
    <property type="entry name" value="PROTEIN MO25"/>
    <property type="match status" value="1"/>
</dbReference>
<feature type="domain" description="PDZ" evidence="3">
    <location>
        <begin position="502"/>
        <end position="567"/>
    </location>
</feature>
<organism evidence="4 5">
    <name type="scientific">Perkinsus chesapeaki</name>
    <name type="common">Clam parasite</name>
    <name type="synonym">Perkinsus andrewsi</name>
    <dbReference type="NCBI Taxonomy" id="330153"/>
    <lineage>
        <taxon>Eukaryota</taxon>
        <taxon>Sar</taxon>
        <taxon>Alveolata</taxon>
        <taxon>Perkinsozoa</taxon>
        <taxon>Perkinsea</taxon>
        <taxon>Perkinsida</taxon>
        <taxon>Perkinsidae</taxon>
        <taxon>Perkinsus</taxon>
    </lineage>
</organism>
<dbReference type="Gene3D" id="1.25.10.10">
    <property type="entry name" value="Leucine-rich Repeat Variant"/>
    <property type="match status" value="1"/>
</dbReference>
<evidence type="ECO:0000259" key="3">
    <source>
        <dbReference type="PROSITE" id="PS50106"/>
    </source>
</evidence>
<evidence type="ECO:0000313" key="4">
    <source>
        <dbReference type="EMBL" id="KAF4658804.1"/>
    </source>
</evidence>
<dbReference type="SUPFAM" id="SSF50156">
    <property type="entry name" value="PDZ domain-like"/>
    <property type="match status" value="1"/>
</dbReference>
<name>A0A7J6LHP1_PERCH</name>
<dbReference type="GO" id="GO:0043539">
    <property type="term" value="F:protein serine/threonine kinase activator activity"/>
    <property type="evidence" value="ECO:0007669"/>
    <property type="project" value="TreeGrafter"/>
</dbReference>
<dbReference type="PANTHER" id="PTHR10182">
    <property type="entry name" value="CALCIUM-BINDING PROTEIN 39-RELATED"/>
    <property type="match status" value="1"/>
</dbReference>
<dbReference type="InterPro" id="IPR001478">
    <property type="entry name" value="PDZ"/>
</dbReference>
<protein>
    <submittedName>
        <fullName evidence="4">Calcium-binding protein 39</fullName>
    </submittedName>
</protein>
<dbReference type="InterPro" id="IPR011989">
    <property type="entry name" value="ARM-like"/>
</dbReference>
<evidence type="ECO:0000313" key="5">
    <source>
        <dbReference type="Proteomes" id="UP000591131"/>
    </source>
</evidence>
<dbReference type="AlphaFoldDB" id="A0A7J6LHP1"/>